<dbReference type="InParanoid" id="A0A067M733"/>
<evidence type="ECO:0000313" key="1">
    <source>
        <dbReference type="EMBL" id="KDQ07371.1"/>
    </source>
</evidence>
<reference evidence="2" key="1">
    <citation type="journal article" date="2014" name="Proc. Natl. Acad. Sci. U.S.A.">
        <title>Extensive sampling of basidiomycete genomes demonstrates inadequacy of the white-rot/brown-rot paradigm for wood decay fungi.</title>
        <authorList>
            <person name="Riley R."/>
            <person name="Salamov A.A."/>
            <person name="Brown D.W."/>
            <person name="Nagy L.G."/>
            <person name="Floudas D."/>
            <person name="Held B.W."/>
            <person name="Levasseur A."/>
            <person name="Lombard V."/>
            <person name="Morin E."/>
            <person name="Otillar R."/>
            <person name="Lindquist E.A."/>
            <person name="Sun H."/>
            <person name="LaButti K.M."/>
            <person name="Schmutz J."/>
            <person name="Jabbour D."/>
            <person name="Luo H."/>
            <person name="Baker S.E."/>
            <person name="Pisabarro A.G."/>
            <person name="Walton J.D."/>
            <person name="Blanchette R.A."/>
            <person name="Henrissat B."/>
            <person name="Martin F."/>
            <person name="Cullen D."/>
            <person name="Hibbett D.S."/>
            <person name="Grigoriev I.V."/>
        </authorList>
    </citation>
    <scope>NUCLEOTIDE SEQUENCE [LARGE SCALE GENOMIC DNA]</scope>
    <source>
        <strain evidence="2">FD-172 SS1</strain>
    </source>
</reference>
<sequence>TSEGTHNLNNGIKRCKSLVSKDDDDGGVNKKRTPTAYTPAHHRALIALRCAVSKRPFNMVKDRHYIAEVELLRPGMVVPHPSIVSSDICNIYTQSAEYVKSYFEVRGR</sequence>
<gene>
    <name evidence="1" type="ORF">BOTBODRAFT_79550</name>
</gene>
<feature type="non-terminal residue" evidence="1">
    <location>
        <position position="108"/>
    </location>
</feature>
<name>A0A067M733_BOTB1</name>
<proteinExistence type="predicted"/>
<keyword evidence="2" id="KW-1185">Reference proteome</keyword>
<dbReference type="OrthoDB" id="2794314at2759"/>
<accession>A0A067M733</accession>
<feature type="non-terminal residue" evidence="1">
    <location>
        <position position="1"/>
    </location>
</feature>
<evidence type="ECO:0000313" key="2">
    <source>
        <dbReference type="Proteomes" id="UP000027195"/>
    </source>
</evidence>
<dbReference type="EMBL" id="KL198109">
    <property type="protein sequence ID" value="KDQ07371.1"/>
    <property type="molecule type" value="Genomic_DNA"/>
</dbReference>
<organism evidence="1 2">
    <name type="scientific">Botryobasidium botryosum (strain FD-172 SS1)</name>
    <dbReference type="NCBI Taxonomy" id="930990"/>
    <lineage>
        <taxon>Eukaryota</taxon>
        <taxon>Fungi</taxon>
        <taxon>Dikarya</taxon>
        <taxon>Basidiomycota</taxon>
        <taxon>Agaricomycotina</taxon>
        <taxon>Agaricomycetes</taxon>
        <taxon>Cantharellales</taxon>
        <taxon>Botryobasidiaceae</taxon>
        <taxon>Botryobasidium</taxon>
    </lineage>
</organism>
<dbReference type="AlphaFoldDB" id="A0A067M733"/>
<dbReference type="Proteomes" id="UP000027195">
    <property type="component" value="Unassembled WGS sequence"/>
</dbReference>
<protein>
    <submittedName>
        <fullName evidence="1">Uncharacterized protein</fullName>
    </submittedName>
</protein>
<dbReference type="HOGENOM" id="CLU_156030_0_0_1"/>